<sequence length="376" mass="43632">MPDTTHSNELLQGIFDSSLSSVFVLKALRDEHNNILDFTWVLFNKRALQLYPSAKGLIEVGKRVSELFPSAIGSENFKRWIHTTHTGEAYLTEYYHDQDGLTHWIRERGIKYEDGLIIASDNITEQKLKEDILHRSEALLLESQDIAQLGAFQWNEDMSEVYWTPQMFNLYGIEPNSLKITPQLIASFVHPEDKEKFVAMVSKIRNTQETYSIEYRVITADGRLKHLWTRGKIINGRRTGTVMDITERKLQEEKFKQSEELLLESQQIAQIGTFQMDEKGDIYWTAQMYQIFEIDPSVKITPALVDNMIHSADREKFFENVHKVLSSGESHTVEYKLCLPNGKLKYIWSRAKMVHGKFTGTAMDITERKELEEKNT</sequence>
<dbReference type="EC" id="2.7.13.3" evidence="2"/>
<dbReference type="InterPro" id="IPR000014">
    <property type="entry name" value="PAS"/>
</dbReference>
<evidence type="ECO:0000256" key="5">
    <source>
        <dbReference type="ARBA" id="ARBA00022777"/>
    </source>
</evidence>
<reference evidence="7 8" key="1">
    <citation type="submission" date="2020-01" db="EMBL/GenBank/DDBJ databases">
        <authorList>
            <person name="Kim M.K."/>
        </authorList>
    </citation>
    <scope>NUCLEOTIDE SEQUENCE [LARGE SCALE GENOMIC DNA]</scope>
    <source>
        <strain evidence="7 8">172606-1</strain>
    </source>
</reference>
<proteinExistence type="predicted"/>
<dbReference type="RefSeq" id="WP_162446701.1">
    <property type="nucleotide sequence ID" value="NZ_CP048222.1"/>
</dbReference>
<dbReference type="PANTHER" id="PTHR43304:SF1">
    <property type="entry name" value="PAC DOMAIN-CONTAINING PROTEIN"/>
    <property type="match status" value="1"/>
</dbReference>
<dbReference type="SUPFAM" id="SSF55785">
    <property type="entry name" value="PYP-like sensor domain (PAS domain)"/>
    <property type="match status" value="2"/>
</dbReference>
<dbReference type="InterPro" id="IPR052162">
    <property type="entry name" value="Sensor_kinase/Photoreceptor"/>
</dbReference>
<keyword evidence="5" id="KW-0418">Kinase</keyword>
<evidence type="ECO:0000256" key="1">
    <source>
        <dbReference type="ARBA" id="ARBA00000085"/>
    </source>
</evidence>
<evidence type="ECO:0000313" key="7">
    <source>
        <dbReference type="EMBL" id="QHT70727.1"/>
    </source>
</evidence>
<evidence type="ECO:0000256" key="4">
    <source>
        <dbReference type="ARBA" id="ARBA00022679"/>
    </source>
</evidence>
<dbReference type="Pfam" id="PF08447">
    <property type="entry name" value="PAS_3"/>
    <property type="match status" value="2"/>
</dbReference>
<dbReference type="EMBL" id="CP048222">
    <property type="protein sequence ID" value="QHT70727.1"/>
    <property type="molecule type" value="Genomic_DNA"/>
</dbReference>
<dbReference type="SMART" id="SM00086">
    <property type="entry name" value="PAC"/>
    <property type="match status" value="2"/>
</dbReference>
<accession>A0A6C0GS15</accession>
<dbReference type="CDD" id="cd00130">
    <property type="entry name" value="PAS"/>
    <property type="match status" value="1"/>
</dbReference>
<dbReference type="InterPro" id="IPR013655">
    <property type="entry name" value="PAS_fold_3"/>
</dbReference>
<dbReference type="PROSITE" id="PS50112">
    <property type="entry name" value="PAS"/>
    <property type="match status" value="1"/>
</dbReference>
<evidence type="ECO:0000256" key="2">
    <source>
        <dbReference type="ARBA" id="ARBA00012438"/>
    </source>
</evidence>
<evidence type="ECO:0000256" key="3">
    <source>
        <dbReference type="ARBA" id="ARBA00022553"/>
    </source>
</evidence>
<dbReference type="PANTHER" id="PTHR43304">
    <property type="entry name" value="PHYTOCHROME-LIKE PROTEIN CPH1"/>
    <property type="match status" value="1"/>
</dbReference>
<keyword evidence="3" id="KW-0597">Phosphoprotein</keyword>
<gene>
    <name evidence="7" type="ORF">GXP67_30805</name>
</gene>
<dbReference type="Proteomes" id="UP000480178">
    <property type="component" value="Chromosome"/>
</dbReference>
<dbReference type="InterPro" id="IPR001610">
    <property type="entry name" value="PAC"/>
</dbReference>
<protein>
    <recommendedName>
        <fullName evidence="2">histidine kinase</fullName>
        <ecNumber evidence="2">2.7.13.3</ecNumber>
    </recommendedName>
</protein>
<dbReference type="AlphaFoldDB" id="A0A6C0GS15"/>
<dbReference type="InterPro" id="IPR035965">
    <property type="entry name" value="PAS-like_dom_sf"/>
</dbReference>
<comment type="catalytic activity">
    <reaction evidence="1">
        <text>ATP + protein L-histidine = ADP + protein N-phospho-L-histidine.</text>
        <dbReference type="EC" id="2.7.13.3"/>
    </reaction>
</comment>
<dbReference type="GO" id="GO:0004673">
    <property type="term" value="F:protein histidine kinase activity"/>
    <property type="evidence" value="ECO:0007669"/>
    <property type="project" value="UniProtKB-EC"/>
</dbReference>
<keyword evidence="4" id="KW-0808">Transferase</keyword>
<organism evidence="7 8">
    <name type="scientific">Rhodocytophaga rosea</name>
    <dbReference type="NCBI Taxonomy" id="2704465"/>
    <lineage>
        <taxon>Bacteria</taxon>
        <taxon>Pseudomonadati</taxon>
        <taxon>Bacteroidota</taxon>
        <taxon>Cytophagia</taxon>
        <taxon>Cytophagales</taxon>
        <taxon>Rhodocytophagaceae</taxon>
        <taxon>Rhodocytophaga</taxon>
    </lineage>
</organism>
<dbReference type="KEGG" id="rhoz:GXP67_30805"/>
<name>A0A6C0GS15_9BACT</name>
<dbReference type="Gene3D" id="3.30.450.20">
    <property type="entry name" value="PAS domain"/>
    <property type="match status" value="3"/>
</dbReference>
<feature type="domain" description="PAS" evidence="6">
    <location>
        <begin position="136"/>
        <end position="208"/>
    </location>
</feature>
<dbReference type="Gene3D" id="2.10.70.100">
    <property type="match status" value="2"/>
</dbReference>
<evidence type="ECO:0000313" key="8">
    <source>
        <dbReference type="Proteomes" id="UP000480178"/>
    </source>
</evidence>
<evidence type="ECO:0000259" key="6">
    <source>
        <dbReference type="PROSITE" id="PS50112"/>
    </source>
</evidence>
<dbReference type="NCBIfam" id="TIGR00229">
    <property type="entry name" value="sensory_box"/>
    <property type="match status" value="1"/>
</dbReference>
<keyword evidence="8" id="KW-1185">Reference proteome</keyword>